<dbReference type="HAMAP" id="MF_01940">
    <property type="entry name" value="RNA_CPDase"/>
    <property type="match status" value="1"/>
</dbReference>
<dbReference type="Pfam" id="PF02834">
    <property type="entry name" value="LigT_PEase"/>
    <property type="match status" value="2"/>
</dbReference>
<feature type="short sequence motif" description="HXTX 1" evidence="2">
    <location>
        <begin position="41"/>
        <end position="44"/>
    </location>
</feature>
<comment type="similarity">
    <text evidence="2">Belongs to the 2H phosphoesterase superfamily. ThpR family.</text>
</comment>
<dbReference type="Proteomes" id="UP001144372">
    <property type="component" value="Unassembled WGS sequence"/>
</dbReference>
<dbReference type="PANTHER" id="PTHR35561:SF1">
    <property type="entry name" value="RNA 2',3'-CYCLIC PHOSPHODIESTERASE"/>
    <property type="match status" value="1"/>
</dbReference>
<dbReference type="RefSeq" id="WP_281795631.1">
    <property type="nucleotide sequence ID" value="NZ_BSDR01000001.1"/>
</dbReference>
<sequence>MIRTFIAFDLPVNVQESLQRLQSELKKTEAHVSWVKPERIHLTLKFLGDVSPEQIPAIQSALEVIAASTRSFRLKVAGCGAFPTIKQMRVVWVGIRGDEAPLKELQGQVEQAMVPLGFKAEDRPFKAHLTLGRVKGRQRLRSLQDALMTYHAFEAEDFDVTELVLYKSELRPEGARYTPLFRSSFKQ</sequence>
<evidence type="ECO:0000256" key="2">
    <source>
        <dbReference type="HAMAP-Rule" id="MF_01940"/>
    </source>
</evidence>
<dbReference type="AlphaFoldDB" id="A0A9W6L9M3"/>
<dbReference type="GO" id="GO:0004113">
    <property type="term" value="F:2',3'-cyclic-nucleotide 3'-phosphodiesterase activity"/>
    <property type="evidence" value="ECO:0007669"/>
    <property type="project" value="InterPro"/>
</dbReference>
<dbReference type="InterPro" id="IPR004175">
    <property type="entry name" value="RNA_CPDase"/>
</dbReference>
<accession>A0A9W6L9M3</accession>
<name>A0A9W6L9M3_9BACT</name>
<dbReference type="SUPFAM" id="SSF55144">
    <property type="entry name" value="LigT-like"/>
    <property type="match status" value="1"/>
</dbReference>
<dbReference type="EMBL" id="BSDR01000001">
    <property type="protein sequence ID" value="GLI35639.1"/>
    <property type="molecule type" value="Genomic_DNA"/>
</dbReference>
<dbReference type="PANTHER" id="PTHR35561">
    <property type="entry name" value="RNA 2',3'-CYCLIC PHOSPHODIESTERASE"/>
    <property type="match status" value="1"/>
</dbReference>
<feature type="short sequence motif" description="HXTX 2" evidence="2">
    <location>
        <begin position="128"/>
        <end position="131"/>
    </location>
</feature>
<proteinExistence type="inferred from homology"/>
<dbReference type="Gene3D" id="3.90.1140.10">
    <property type="entry name" value="Cyclic phosphodiesterase"/>
    <property type="match status" value="1"/>
</dbReference>
<dbReference type="GO" id="GO:0008664">
    <property type="term" value="F:RNA 2',3'-cyclic 3'-phosphodiesterase activity"/>
    <property type="evidence" value="ECO:0007669"/>
    <property type="project" value="UniProtKB-EC"/>
</dbReference>
<dbReference type="InterPro" id="IPR009097">
    <property type="entry name" value="Cyclic_Pdiesterase"/>
</dbReference>
<dbReference type="InterPro" id="IPR014051">
    <property type="entry name" value="Phosphoesterase_HXTX"/>
</dbReference>
<feature type="domain" description="Phosphoesterase HXTX" evidence="3">
    <location>
        <begin position="100"/>
        <end position="176"/>
    </location>
</feature>
<dbReference type="NCBIfam" id="TIGR02258">
    <property type="entry name" value="2_5_ligase"/>
    <property type="match status" value="1"/>
</dbReference>
<comment type="catalytic activity">
    <reaction evidence="2">
        <text>a 3'-end 2',3'-cyclophospho-ribonucleotide-RNA + H2O = a 3'-end 2'-phospho-ribonucleotide-RNA + H(+)</text>
        <dbReference type="Rhea" id="RHEA:11828"/>
        <dbReference type="Rhea" id="RHEA-COMP:10464"/>
        <dbReference type="Rhea" id="RHEA-COMP:17353"/>
        <dbReference type="ChEBI" id="CHEBI:15377"/>
        <dbReference type="ChEBI" id="CHEBI:15378"/>
        <dbReference type="ChEBI" id="CHEBI:83064"/>
        <dbReference type="ChEBI" id="CHEBI:173113"/>
        <dbReference type="EC" id="3.1.4.58"/>
    </reaction>
</comment>
<comment type="caution">
    <text evidence="4">The sequence shown here is derived from an EMBL/GenBank/DDBJ whole genome shotgun (WGS) entry which is preliminary data.</text>
</comment>
<organism evidence="4 5">
    <name type="scientific">Desulforhabdus amnigena</name>
    <dbReference type="NCBI Taxonomy" id="40218"/>
    <lineage>
        <taxon>Bacteria</taxon>
        <taxon>Pseudomonadati</taxon>
        <taxon>Thermodesulfobacteriota</taxon>
        <taxon>Syntrophobacteria</taxon>
        <taxon>Syntrophobacterales</taxon>
        <taxon>Syntrophobacteraceae</taxon>
        <taxon>Desulforhabdus</taxon>
    </lineage>
</organism>
<feature type="domain" description="Phosphoesterase HXTX" evidence="3">
    <location>
        <begin position="10"/>
        <end position="92"/>
    </location>
</feature>
<keyword evidence="5" id="KW-1185">Reference proteome</keyword>
<protein>
    <recommendedName>
        <fullName evidence="2">RNA 2',3'-cyclic phosphodiesterase</fullName>
        <shortName evidence="2">RNA 2',3'-CPDase</shortName>
        <ecNumber evidence="2">3.1.4.58</ecNumber>
    </recommendedName>
</protein>
<evidence type="ECO:0000313" key="4">
    <source>
        <dbReference type="EMBL" id="GLI35639.1"/>
    </source>
</evidence>
<gene>
    <name evidence="4" type="ORF">DAMNIGENAA_30720</name>
</gene>
<feature type="active site" description="Proton acceptor" evidence="2">
    <location>
        <position position="128"/>
    </location>
</feature>
<comment type="function">
    <text evidence="2">Hydrolyzes RNA 2',3'-cyclic phosphodiester to an RNA 2'-phosphomonoester.</text>
</comment>
<keyword evidence="1 2" id="KW-0378">Hydrolase</keyword>
<evidence type="ECO:0000313" key="5">
    <source>
        <dbReference type="Proteomes" id="UP001144372"/>
    </source>
</evidence>
<reference evidence="4" key="1">
    <citation type="submission" date="2022-12" db="EMBL/GenBank/DDBJ databases">
        <title>Reference genome sequencing for broad-spectrum identification of bacterial and archaeal isolates by mass spectrometry.</title>
        <authorList>
            <person name="Sekiguchi Y."/>
            <person name="Tourlousse D.M."/>
        </authorList>
    </citation>
    <scope>NUCLEOTIDE SEQUENCE</scope>
    <source>
        <strain evidence="4">ASRB1</strain>
    </source>
</reference>
<evidence type="ECO:0000256" key="1">
    <source>
        <dbReference type="ARBA" id="ARBA00022801"/>
    </source>
</evidence>
<dbReference type="EC" id="3.1.4.58" evidence="2"/>
<feature type="active site" description="Proton donor" evidence="2">
    <location>
        <position position="41"/>
    </location>
</feature>
<evidence type="ECO:0000259" key="3">
    <source>
        <dbReference type="Pfam" id="PF02834"/>
    </source>
</evidence>